<reference evidence="2" key="1">
    <citation type="journal article" date="2021" name="Proc. Natl. Acad. Sci. U.S.A.">
        <title>A Catalog of Tens of Thousands of Viruses from Human Metagenomes Reveals Hidden Associations with Chronic Diseases.</title>
        <authorList>
            <person name="Tisza M.J."/>
            <person name="Buck C.B."/>
        </authorList>
    </citation>
    <scope>NUCLEOTIDE SEQUENCE</scope>
    <source>
        <strain evidence="2">Ctack17</strain>
    </source>
</reference>
<protein>
    <submittedName>
        <fullName evidence="2">Uncharacterized protein</fullName>
    </submittedName>
</protein>
<proteinExistence type="predicted"/>
<keyword evidence="1" id="KW-1133">Transmembrane helix</keyword>
<keyword evidence="1" id="KW-0472">Membrane</keyword>
<name>A0A8S5PYV3_9CAUD</name>
<evidence type="ECO:0000256" key="1">
    <source>
        <dbReference type="SAM" id="Phobius"/>
    </source>
</evidence>
<dbReference type="EMBL" id="BK015542">
    <property type="protein sequence ID" value="DAE12066.1"/>
    <property type="molecule type" value="Genomic_DNA"/>
</dbReference>
<keyword evidence="1" id="KW-0812">Transmembrane</keyword>
<sequence>MSNIFYIFFQIFIQKALHFLYKCYIIKSWKGN</sequence>
<evidence type="ECO:0000313" key="2">
    <source>
        <dbReference type="EMBL" id="DAE12066.1"/>
    </source>
</evidence>
<accession>A0A8S5PYV3</accession>
<feature type="transmembrane region" description="Helical" evidence="1">
    <location>
        <begin position="6"/>
        <end position="26"/>
    </location>
</feature>
<organism evidence="2">
    <name type="scientific">Podoviridae sp. ctack17</name>
    <dbReference type="NCBI Taxonomy" id="2825260"/>
    <lineage>
        <taxon>Viruses</taxon>
        <taxon>Duplodnaviria</taxon>
        <taxon>Heunggongvirae</taxon>
        <taxon>Uroviricota</taxon>
        <taxon>Caudoviricetes</taxon>
    </lineage>
</organism>